<feature type="transmembrane region" description="Helical" evidence="6">
    <location>
        <begin position="148"/>
        <end position="169"/>
    </location>
</feature>
<evidence type="ECO:0000256" key="1">
    <source>
        <dbReference type="ARBA" id="ARBA00004167"/>
    </source>
</evidence>
<accession>A0A1L9PWD6</accession>
<keyword evidence="3 6" id="KW-1133">Transmembrane helix</keyword>
<evidence type="ECO:0000256" key="2">
    <source>
        <dbReference type="ARBA" id="ARBA00022692"/>
    </source>
</evidence>
<reference evidence="8" key="1">
    <citation type="journal article" date="2017" name="Genome Biol.">
        <title>Comparative genomics reveals high biological diversity and specific adaptations in the industrially and medically important fungal genus Aspergillus.</title>
        <authorList>
            <person name="de Vries R.P."/>
            <person name="Riley R."/>
            <person name="Wiebenga A."/>
            <person name="Aguilar-Osorio G."/>
            <person name="Amillis S."/>
            <person name="Uchima C.A."/>
            <person name="Anderluh G."/>
            <person name="Asadollahi M."/>
            <person name="Askin M."/>
            <person name="Barry K."/>
            <person name="Battaglia E."/>
            <person name="Bayram O."/>
            <person name="Benocci T."/>
            <person name="Braus-Stromeyer S.A."/>
            <person name="Caldana C."/>
            <person name="Canovas D."/>
            <person name="Cerqueira G.C."/>
            <person name="Chen F."/>
            <person name="Chen W."/>
            <person name="Choi C."/>
            <person name="Clum A."/>
            <person name="Dos Santos R.A."/>
            <person name="Damasio A.R."/>
            <person name="Diallinas G."/>
            <person name="Emri T."/>
            <person name="Fekete E."/>
            <person name="Flipphi M."/>
            <person name="Freyberg S."/>
            <person name="Gallo A."/>
            <person name="Gournas C."/>
            <person name="Habgood R."/>
            <person name="Hainaut M."/>
            <person name="Harispe M.L."/>
            <person name="Henrissat B."/>
            <person name="Hilden K.S."/>
            <person name="Hope R."/>
            <person name="Hossain A."/>
            <person name="Karabika E."/>
            <person name="Karaffa L."/>
            <person name="Karanyi Z."/>
            <person name="Krasevec N."/>
            <person name="Kuo A."/>
            <person name="Kusch H."/>
            <person name="LaButti K."/>
            <person name="Lagendijk E.L."/>
            <person name="Lapidus A."/>
            <person name="Levasseur A."/>
            <person name="Lindquist E."/>
            <person name="Lipzen A."/>
            <person name="Logrieco A.F."/>
            <person name="MacCabe A."/>
            <person name="Maekelae M.R."/>
            <person name="Malavazi I."/>
            <person name="Melin P."/>
            <person name="Meyer V."/>
            <person name="Mielnichuk N."/>
            <person name="Miskei M."/>
            <person name="Molnar A.P."/>
            <person name="Mule G."/>
            <person name="Ngan C.Y."/>
            <person name="Orejas M."/>
            <person name="Orosz E."/>
            <person name="Ouedraogo J.P."/>
            <person name="Overkamp K.M."/>
            <person name="Park H.-S."/>
            <person name="Perrone G."/>
            <person name="Piumi F."/>
            <person name="Punt P.J."/>
            <person name="Ram A.F."/>
            <person name="Ramon A."/>
            <person name="Rauscher S."/>
            <person name="Record E."/>
            <person name="Riano-Pachon D.M."/>
            <person name="Robert V."/>
            <person name="Roehrig J."/>
            <person name="Ruller R."/>
            <person name="Salamov A."/>
            <person name="Salih N.S."/>
            <person name="Samson R.A."/>
            <person name="Sandor E."/>
            <person name="Sanguinetti M."/>
            <person name="Schuetze T."/>
            <person name="Sepcic K."/>
            <person name="Shelest E."/>
            <person name="Sherlock G."/>
            <person name="Sophianopoulou V."/>
            <person name="Squina F.M."/>
            <person name="Sun H."/>
            <person name="Susca A."/>
            <person name="Todd R.B."/>
            <person name="Tsang A."/>
            <person name="Unkles S.E."/>
            <person name="van de Wiele N."/>
            <person name="van Rossen-Uffink D."/>
            <person name="Oliveira J.V."/>
            <person name="Vesth T.C."/>
            <person name="Visser J."/>
            <person name="Yu J.-H."/>
            <person name="Zhou M."/>
            <person name="Andersen M.R."/>
            <person name="Archer D.B."/>
            <person name="Baker S.E."/>
            <person name="Benoit I."/>
            <person name="Brakhage A.A."/>
            <person name="Braus G.H."/>
            <person name="Fischer R."/>
            <person name="Frisvad J.C."/>
            <person name="Goldman G.H."/>
            <person name="Houbraken J."/>
            <person name="Oakley B."/>
            <person name="Pocsi I."/>
            <person name="Scazzocchio C."/>
            <person name="Seiboth B."/>
            <person name="vanKuyk P.A."/>
            <person name="Wortman J."/>
            <person name="Dyer P.S."/>
            <person name="Grigoriev I.V."/>
        </authorList>
    </citation>
    <scope>NUCLEOTIDE SEQUENCE [LARGE SCALE GENOMIC DNA]</scope>
    <source>
        <strain evidence="8">CBS 583.65</strain>
    </source>
</reference>
<gene>
    <name evidence="7" type="ORF">ASPVEDRAFT_45318</name>
</gene>
<evidence type="ECO:0000256" key="4">
    <source>
        <dbReference type="ARBA" id="ARBA00023136"/>
    </source>
</evidence>
<evidence type="ECO:0000256" key="6">
    <source>
        <dbReference type="SAM" id="Phobius"/>
    </source>
</evidence>
<evidence type="ECO:0000313" key="8">
    <source>
        <dbReference type="Proteomes" id="UP000184073"/>
    </source>
</evidence>
<feature type="region of interest" description="Disordered" evidence="5">
    <location>
        <begin position="101"/>
        <end position="146"/>
    </location>
</feature>
<dbReference type="VEuPathDB" id="FungiDB:ASPVEDRAFT_45318"/>
<proteinExistence type="predicted"/>
<dbReference type="AlphaFoldDB" id="A0A1L9PWD6"/>
<dbReference type="OrthoDB" id="4509821at2759"/>
<organism evidence="7 8">
    <name type="scientific">Aspergillus versicolor CBS 583.65</name>
    <dbReference type="NCBI Taxonomy" id="1036611"/>
    <lineage>
        <taxon>Eukaryota</taxon>
        <taxon>Fungi</taxon>
        <taxon>Dikarya</taxon>
        <taxon>Ascomycota</taxon>
        <taxon>Pezizomycotina</taxon>
        <taxon>Eurotiomycetes</taxon>
        <taxon>Eurotiomycetidae</taxon>
        <taxon>Eurotiales</taxon>
        <taxon>Aspergillaceae</taxon>
        <taxon>Aspergillus</taxon>
        <taxon>Aspergillus subgen. Nidulantes</taxon>
    </lineage>
</organism>
<dbReference type="Proteomes" id="UP000184073">
    <property type="component" value="Unassembled WGS sequence"/>
</dbReference>
<sequence length="216" mass="22662">MPTDDAYFAWRCDDDCKGPVTIRIRGDDFDGTAFADWSDSSTTLAPSFLPAMRPEETSVFTFSLYSSTRIDGDDFGIGVFDSKFSLFAPTPTTKTVTQTQTVTTTSEHTMTQAAETSEIPTQALDEGEDEGTDDSERGTGGLSTGGKAGIGVGVAVGAILLAAGAFLVVRRRKRVETATIREIPATSAVNLPGPGPGLASNQANTAASGPTYEMRG</sequence>
<dbReference type="InterPro" id="IPR051694">
    <property type="entry name" value="Immunoregulatory_rcpt-like"/>
</dbReference>
<dbReference type="GeneID" id="63728765"/>
<feature type="compositionally biased region" description="Polar residues" evidence="5">
    <location>
        <begin position="199"/>
        <end position="208"/>
    </location>
</feature>
<dbReference type="PANTHER" id="PTHR15549">
    <property type="entry name" value="PAIRED IMMUNOGLOBULIN-LIKE TYPE 2 RECEPTOR"/>
    <property type="match status" value="1"/>
</dbReference>
<evidence type="ECO:0000256" key="5">
    <source>
        <dbReference type="SAM" id="MobiDB-lite"/>
    </source>
</evidence>
<feature type="region of interest" description="Disordered" evidence="5">
    <location>
        <begin position="187"/>
        <end position="216"/>
    </location>
</feature>
<dbReference type="NCBIfam" id="TIGR01167">
    <property type="entry name" value="LPXTG_anchor"/>
    <property type="match status" value="1"/>
</dbReference>
<feature type="compositionally biased region" description="Polar residues" evidence="5">
    <location>
        <begin position="106"/>
        <end position="120"/>
    </location>
</feature>
<dbReference type="EMBL" id="KV878133">
    <property type="protein sequence ID" value="OJJ05854.1"/>
    <property type="molecule type" value="Genomic_DNA"/>
</dbReference>
<name>A0A1L9PWD6_ASPVE</name>
<evidence type="ECO:0000256" key="3">
    <source>
        <dbReference type="ARBA" id="ARBA00022989"/>
    </source>
</evidence>
<keyword evidence="2 6" id="KW-0812">Transmembrane</keyword>
<evidence type="ECO:0000313" key="7">
    <source>
        <dbReference type="EMBL" id="OJJ05854.1"/>
    </source>
</evidence>
<dbReference type="GO" id="GO:0016020">
    <property type="term" value="C:membrane"/>
    <property type="evidence" value="ECO:0007669"/>
    <property type="project" value="UniProtKB-SubCell"/>
</dbReference>
<protein>
    <submittedName>
        <fullName evidence="7">Uncharacterized protein</fullName>
    </submittedName>
</protein>
<comment type="subcellular location">
    <subcellularLocation>
        <location evidence="1">Membrane</location>
        <topology evidence="1">Single-pass membrane protein</topology>
    </subcellularLocation>
</comment>
<dbReference type="GO" id="GO:0071944">
    <property type="term" value="C:cell periphery"/>
    <property type="evidence" value="ECO:0007669"/>
    <property type="project" value="UniProtKB-ARBA"/>
</dbReference>
<keyword evidence="8" id="KW-1185">Reference proteome</keyword>
<dbReference type="RefSeq" id="XP_040671616.1">
    <property type="nucleotide sequence ID" value="XM_040813254.1"/>
</dbReference>
<keyword evidence="4 6" id="KW-0472">Membrane</keyword>